<sequence>MEVGFGGQENMNEHEEEEEDTADYEEDTVNNEKEESTVYESENTVKIKEEKKDVTVDCEKFESTVDTMDNIVDCEEEEVTVDCEEAKRIHEKDHLKISFTNAFETRLKIFLQVKKVEDKTSCSVSLKSVAPASRSQYAKISIAVPNVRTYSHKISAVPKPFIQKPPEKQQEKKMSRDFELRKPITRNSCQHVQKASTPLCAAAKLSISIKPQEADTAPALATSKQETKKSKAQQKK</sequence>
<keyword evidence="2" id="KW-1185">Reference proteome</keyword>
<dbReference type="AlphaFoldDB" id="A0A915DHQ1"/>
<name>A0A915DHQ1_9BILA</name>
<protein>
    <submittedName>
        <fullName evidence="3">Uncharacterized protein</fullName>
    </submittedName>
</protein>
<feature type="compositionally biased region" description="Acidic residues" evidence="1">
    <location>
        <begin position="14"/>
        <end position="29"/>
    </location>
</feature>
<evidence type="ECO:0000313" key="3">
    <source>
        <dbReference type="WBParaSite" id="jg19574"/>
    </source>
</evidence>
<accession>A0A915DHQ1</accession>
<evidence type="ECO:0000256" key="1">
    <source>
        <dbReference type="SAM" id="MobiDB-lite"/>
    </source>
</evidence>
<proteinExistence type="predicted"/>
<feature type="region of interest" description="Disordered" evidence="1">
    <location>
        <begin position="1"/>
        <end position="44"/>
    </location>
</feature>
<organism evidence="2 3">
    <name type="scientific">Ditylenchus dipsaci</name>
    <dbReference type="NCBI Taxonomy" id="166011"/>
    <lineage>
        <taxon>Eukaryota</taxon>
        <taxon>Metazoa</taxon>
        <taxon>Ecdysozoa</taxon>
        <taxon>Nematoda</taxon>
        <taxon>Chromadorea</taxon>
        <taxon>Rhabditida</taxon>
        <taxon>Tylenchina</taxon>
        <taxon>Tylenchomorpha</taxon>
        <taxon>Sphaerularioidea</taxon>
        <taxon>Anguinidae</taxon>
        <taxon>Anguininae</taxon>
        <taxon>Ditylenchus</taxon>
    </lineage>
</organism>
<dbReference type="Proteomes" id="UP000887574">
    <property type="component" value="Unplaced"/>
</dbReference>
<evidence type="ECO:0000313" key="2">
    <source>
        <dbReference type="Proteomes" id="UP000887574"/>
    </source>
</evidence>
<dbReference type="WBParaSite" id="jg19574">
    <property type="protein sequence ID" value="jg19574"/>
    <property type="gene ID" value="jg19574"/>
</dbReference>
<reference evidence="3" key="1">
    <citation type="submission" date="2022-11" db="UniProtKB">
        <authorList>
            <consortium name="WormBaseParasite"/>
        </authorList>
    </citation>
    <scope>IDENTIFICATION</scope>
</reference>
<feature type="region of interest" description="Disordered" evidence="1">
    <location>
        <begin position="213"/>
        <end position="236"/>
    </location>
</feature>